<protein>
    <submittedName>
        <fullName evidence="7">Polyprenyl synthetase family protein</fullName>
    </submittedName>
</protein>
<evidence type="ECO:0000313" key="8">
    <source>
        <dbReference type="Proteomes" id="UP000475117"/>
    </source>
</evidence>
<dbReference type="Pfam" id="PF00348">
    <property type="entry name" value="polyprenyl_synt"/>
    <property type="match status" value="1"/>
</dbReference>
<sequence length="333" mass="36421">MPPVNHAPQSPFPFELISDHLSVIERDIRAQAELFEPEVRDYFAYVCDTSGKRIRPALAILVANALDNCHHEHHRLGVILELIHLATLIHDDIIDGADTRRDTPTANAKWGNAMSVLLGDCLFAHSMTEATLFDDLVICRKIGKASRDVCTGEIIQTQSRFDLNLTRENYFRIIEMKTGALFAIATELAAVLSGASAETAAAMYDYGMKLGTAYQIYDDCVDLVGKEEAIGKTLGTDLERGKLTLPIINLMESVDEAKRESISAHLLNHGGTNLDALAEIADYKEALNNATQTGHDLLSAARKQLECLPANPSSAALEQITRYLDGLLSDCAG</sequence>
<keyword evidence="8" id="KW-1185">Reference proteome</keyword>
<comment type="similarity">
    <text evidence="2 6">Belongs to the FPP/GGPP synthase family.</text>
</comment>
<keyword evidence="3 6" id="KW-0808">Transferase</keyword>
<evidence type="ECO:0000256" key="5">
    <source>
        <dbReference type="ARBA" id="ARBA00022842"/>
    </source>
</evidence>
<evidence type="ECO:0000256" key="1">
    <source>
        <dbReference type="ARBA" id="ARBA00001946"/>
    </source>
</evidence>
<dbReference type="GO" id="GO:0008299">
    <property type="term" value="P:isoprenoid biosynthetic process"/>
    <property type="evidence" value="ECO:0007669"/>
    <property type="project" value="InterPro"/>
</dbReference>
<dbReference type="PANTHER" id="PTHR12001">
    <property type="entry name" value="GERANYLGERANYL PYROPHOSPHATE SYNTHASE"/>
    <property type="match status" value="1"/>
</dbReference>
<dbReference type="SUPFAM" id="SSF48576">
    <property type="entry name" value="Terpenoid synthases"/>
    <property type="match status" value="1"/>
</dbReference>
<dbReference type="EMBL" id="CP066776">
    <property type="protein sequence ID" value="QQL46187.1"/>
    <property type="molecule type" value="Genomic_DNA"/>
</dbReference>
<keyword evidence="4" id="KW-0479">Metal-binding</keyword>
<keyword evidence="5" id="KW-0460">Magnesium</keyword>
<dbReference type="CDD" id="cd00685">
    <property type="entry name" value="Trans_IPPS_HT"/>
    <property type="match status" value="1"/>
</dbReference>
<comment type="cofactor">
    <cofactor evidence="1">
        <name>Mg(2+)</name>
        <dbReference type="ChEBI" id="CHEBI:18420"/>
    </cofactor>
</comment>
<dbReference type="PANTHER" id="PTHR12001:SF69">
    <property type="entry name" value="ALL TRANS-POLYPRENYL-DIPHOSPHATE SYNTHASE PDSS1"/>
    <property type="match status" value="1"/>
</dbReference>
<reference evidence="7 8" key="1">
    <citation type="submission" date="2020-12" db="EMBL/GenBank/DDBJ databases">
        <title>Sulforoseuscoccus oceanibium gen. nov., sp. nov., a representative of the phylum Verrucomicrobia with special cytoplasmic membrane, and proposal of Sulforoseuscoccusaceae fam. nov.</title>
        <authorList>
            <person name="Xi F."/>
        </authorList>
    </citation>
    <scope>NUCLEOTIDE SEQUENCE [LARGE SCALE GENOMIC DNA]</scope>
    <source>
        <strain evidence="7 8">T37</strain>
    </source>
</reference>
<dbReference type="GO" id="GO:0004659">
    <property type="term" value="F:prenyltransferase activity"/>
    <property type="evidence" value="ECO:0007669"/>
    <property type="project" value="InterPro"/>
</dbReference>
<dbReference type="GO" id="GO:0046872">
    <property type="term" value="F:metal ion binding"/>
    <property type="evidence" value="ECO:0007669"/>
    <property type="project" value="UniProtKB-KW"/>
</dbReference>
<accession>A0A6B3L9K6</accession>
<gene>
    <name evidence="7" type="ORF">G3M56_006290</name>
</gene>
<dbReference type="Proteomes" id="UP000475117">
    <property type="component" value="Chromosome"/>
</dbReference>
<dbReference type="Gene3D" id="1.10.600.10">
    <property type="entry name" value="Farnesyl Diphosphate Synthase"/>
    <property type="match status" value="1"/>
</dbReference>
<organism evidence="7 8">
    <name type="scientific">Sulfuriroseicoccus oceanibius</name>
    <dbReference type="NCBI Taxonomy" id="2707525"/>
    <lineage>
        <taxon>Bacteria</taxon>
        <taxon>Pseudomonadati</taxon>
        <taxon>Verrucomicrobiota</taxon>
        <taxon>Verrucomicrobiia</taxon>
        <taxon>Verrucomicrobiales</taxon>
        <taxon>Verrucomicrobiaceae</taxon>
        <taxon>Sulfuriroseicoccus</taxon>
    </lineage>
</organism>
<evidence type="ECO:0000313" key="7">
    <source>
        <dbReference type="EMBL" id="QQL46187.1"/>
    </source>
</evidence>
<name>A0A6B3L9K6_9BACT</name>
<dbReference type="AlphaFoldDB" id="A0A6B3L9K6"/>
<dbReference type="SFLD" id="SFLDS00005">
    <property type="entry name" value="Isoprenoid_Synthase_Type_I"/>
    <property type="match status" value="1"/>
</dbReference>
<evidence type="ECO:0000256" key="2">
    <source>
        <dbReference type="ARBA" id="ARBA00006706"/>
    </source>
</evidence>
<dbReference type="InterPro" id="IPR008949">
    <property type="entry name" value="Isoprenoid_synthase_dom_sf"/>
</dbReference>
<dbReference type="KEGG" id="soa:G3M56_006290"/>
<dbReference type="InterPro" id="IPR000092">
    <property type="entry name" value="Polyprenyl_synt"/>
</dbReference>
<evidence type="ECO:0000256" key="6">
    <source>
        <dbReference type="RuleBase" id="RU004466"/>
    </source>
</evidence>
<proteinExistence type="inferred from homology"/>
<evidence type="ECO:0000256" key="3">
    <source>
        <dbReference type="ARBA" id="ARBA00022679"/>
    </source>
</evidence>
<evidence type="ECO:0000256" key="4">
    <source>
        <dbReference type="ARBA" id="ARBA00022723"/>
    </source>
</evidence>